<dbReference type="EMBL" id="CADIKH010000130">
    <property type="protein sequence ID" value="CAB3774537.1"/>
    <property type="molecule type" value="Genomic_DNA"/>
</dbReference>
<sequence length="36" mass="4166">MKSVSLVDVYLNSPLLDVNRQQDEKRPAGKRLPRLE</sequence>
<keyword evidence="2" id="KW-1185">Reference proteome</keyword>
<protein>
    <submittedName>
        <fullName evidence="1">Uncharacterized protein</fullName>
    </submittedName>
</protein>
<proteinExistence type="predicted"/>
<dbReference type="Proteomes" id="UP000494363">
    <property type="component" value="Unassembled WGS sequence"/>
</dbReference>
<reference evidence="1 2" key="1">
    <citation type="submission" date="2020-04" db="EMBL/GenBank/DDBJ databases">
        <authorList>
            <person name="De Canck E."/>
        </authorList>
    </citation>
    <scope>NUCLEOTIDE SEQUENCE [LARGE SCALE GENOMIC DNA]</scope>
    <source>
        <strain evidence="1 2">LMG 29542</strain>
    </source>
</reference>
<name>A0A6J5FAP9_9BURK</name>
<gene>
    <name evidence="1" type="ORF">LMG29542_07914</name>
</gene>
<accession>A0A6J5FAP9</accession>
<evidence type="ECO:0000313" key="1">
    <source>
        <dbReference type="EMBL" id="CAB3774537.1"/>
    </source>
</evidence>
<organism evidence="1 2">
    <name type="scientific">Paraburkholderia humisilvae</name>
    <dbReference type="NCBI Taxonomy" id="627669"/>
    <lineage>
        <taxon>Bacteria</taxon>
        <taxon>Pseudomonadati</taxon>
        <taxon>Pseudomonadota</taxon>
        <taxon>Betaproteobacteria</taxon>
        <taxon>Burkholderiales</taxon>
        <taxon>Burkholderiaceae</taxon>
        <taxon>Paraburkholderia</taxon>
    </lineage>
</organism>
<evidence type="ECO:0000313" key="2">
    <source>
        <dbReference type="Proteomes" id="UP000494363"/>
    </source>
</evidence>
<dbReference type="AlphaFoldDB" id="A0A6J5FAP9"/>